<accession>A0A7S1WDX9</accession>
<evidence type="ECO:0000313" key="2">
    <source>
        <dbReference type="EMBL" id="CAD9163072.1"/>
    </source>
</evidence>
<name>A0A7S1WDX9_ALECA</name>
<dbReference type="EMBL" id="HBGE01066363">
    <property type="protein sequence ID" value="CAD9163072.1"/>
    <property type="molecule type" value="Transcribed_RNA"/>
</dbReference>
<evidence type="ECO:0000256" key="1">
    <source>
        <dbReference type="SAM" id="MobiDB-lite"/>
    </source>
</evidence>
<feature type="region of interest" description="Disordered" evidence="1">
    <location>
        <begin position="1"/>
        <end position="48"/>
    </location>
</feature>
<dbReference type="AlphaFoldDB" id="A0A7S1WDX9"/>
<reference evidence="2" key="1">
    <citation type="submission" date="2021-01" db="EMBL/GenBank/DDBJ databases">
        <authorList>
            <person name="Corre E."/>
            <person name="Pelletier E."/>
            <person name="Niang G."/>
            <person name="Scheremetjew M."/>
            <person name="Finn R."/>
            <person name="Kale V."/>
            <person name="Holt S."/>
            <person name="Cochrane G."/>
            <person name="Meng A."/>
            <person name="Brown T."/>
            <person name="Cohen L."/>
        </authorList>
    </citation>
    <scope>NUCLEOTIDE SEQUENCE</scope>
    <source>
        <strain evidence="2">OF101</strain>
    </source>
</reference>
<proteinExistence type="predicted"/>
<organism evidence="2">
    <name type="scientific">Alexandrium catenella</name>
    <name type="common">Red tide dinoflagellate</name>
    <name type="synonym">Gonyaulax catenella</name>
    <dbReference type="NCBI Taxonomy" id="2925"/>
    <lineage>
        <taxon>Eukaryota</taxon>
        <taxon>Sar</taxon>
        <taxon>Alveolata</taxon>
        <taxon>Dinophyceae</taxon>
        <taxon>Gonyaulacales</taxon>
        <taxon>Pyrocystaceae</taxon>
        <taxon>Alexandrium</taxon>
    </lineage>
</organism>
<evidence type="ECO:0008006" key="3">
    <source>
        <dbReference type="Google" id="ProtNLM"/>
    </source>
</evidence>
<gene>
    <name evidence="2" type="ORF">ACAT0790_LOCUS39837</name>
</gene>
<sequence length="141" mass="15211">MPAPTLAPPAPSGPPAPTPAPTSSPTPQPVLRLTPAPTPQPPSGCYENGSEQKVIQVGSWKFRGVCASYDQHHLCGYDPVKAACPITCRKCSKPGCEDDGDFTVQTTYGTLKCVDWKRYTHCWKSVEAWCPTSCRADSCTR</sequence>
<protein>
    <recommendedName>
        <fullName evidence="3">ShKT domain-containing protein</fullName>
    </recommendedName>
</protein>
<feature type="compositionally biased region" description="Pro residues" evidence="1">
    <location>
        <begin position="1"/>
        <end position="28"/>
    </location>
</feature>